<keyword evidence="11" id="KW-1133">Transmembrane helix</keyword>
<evidence type="ECO:0000313" key="13">
    <source>
        <dbReference type="EMBL" id="GJJ05861.1"/>
    </source>
</evidence>
<evidence type="ECO:0000256" key="11">
    <source>
        <dbReference type="SAM" id="Phobius"/>
    </source>
</evidence>
<dbReference type="InterPro" id="IPR016035">
    <property type="entry name" value="Acyl_Trfase/lysoPLipase"/>
</dbReference>
<gene>
    <name evidence="13" type="ORF">Clacol_000048</name>
</gene>
<protein>
    <recommendedName>
        <fullName evidence="2 9">Lysophospholipase</fullName>
        <ecNumber evidence="2 9">3.1.1.5</ecNumber>
    </recommendedName>
</protein>
<evidence type="ECO:0000256" key="9">
    <source>
        <dbReference type="RuleBase" id="RU362103"/>
    </source>
</evidence>
<keyword evidence="6 8" id="KW-0443">Lipid metabolism</keyword>
<keyword evidence="11" id="KW-0472">Membrane</keyword>
<dbReference type="PANTHER" id="PTHR10728">
    <property type="entry name" value="CYTOSOLIC PHOSPHOLIPASE A2"/>
    <property type="match status" value="1"/>
</dbReference>
<dbReference type="PANTHER" id="PTHR10728:SF33">
    <property type="entry name" value="LYSOPHOSPHOLIPASE 1-RELATED"/>
    <property type="match status" value="1"/>
</dbReference>
<keyword evidence="5 8" id="KW-0442">Lipid degradation</keyword>
<evidence type="ECO:0000256" key="3">
    <source>
        <dbReference type="ARBA" id="ARBA00022729"/>
    </source>
</evidence>
<dbReference type="Gene3D" id="3.40.1090.10">
    <property type="entry name" value="Cytosolic phospholipase A2 catalytic domain"/>
    <property type="match status" value="1"/>
</dbReference>
<comment type="similarity">
    <text evidence="1 9">Belongs to the lysophospholipase family.</text>
</comment>
<evidence type="ECO:0000256" key="4">
    <source>
        <dbReference type="ARBA" id="ARBA00022801"/>
    </source>
</evidence>
<evidence type="ECO:0000256" key="8">
    <source>
        <dbReference type="PROSITE-ProRule" id="PRU00555"/>
    </source>
</evidence>
<dbReference type="Proteomes" id="UP001050691">
    <property type="component" value="Unassembled WGS sequence"/>
</dbReference>
<dbReference type="GO" id="GO:0005829">
    <property type="term" value="C:cytosol"/>
    <property type="evidence" value="ECO:0007669"/>
    <property type="project" value="TreeGrafter"/>
</dbReference>
<evidence type="ECO:0000313" key="14">
    <source>
        <dbReference type="Proteomes" id="UP001050691"/>
    </source>
</evidence>
<proteinExistence type="inferred from homology"/>
<feature type="transmembrane region" description="Helical" evidence="11">
    <location>
        <begin position="623"/>
        <end position="645"/>
    </location>
</feature>
<dbReference type="GO" id="GO:0004623">
    <property type="term" value="F:phospholipase A2 activity"/>
    <property type="evidence" value="ECO:0007669"/>
    <property type="project" value="TreeGrafter"/>
</dbReference>
<evidence type="ECO:0000256" key="2">
    <source>
        <dbReference type="ARBA" id="ARBA00013274"/>
    </source>
</evidence>
<accession>A0AAV4ZYR3</accession>
<evidence type="ECO:0000256" key="6">
    <source>
        <dbReference type="ARBA" id="ARBA00023098"/>
    </source>
</evidence>
<evidence type="ECO:0000256" key="5">
    <source>
        <dbReference type="ARBA" id="ARBA00022963"/>
    </source>
</evidence>
<dbReference type="SUPFAM" id="SSF52151">
    <property type="entry name" value="FabD/lysophospholipase-like"/>
    <property type="match status" value="1"/>
</dbReference>
<sequence length="795" mass="86562">MASSTNPYAPRVNVQCPSNNSEIFRTFFPQNQTLHPEEQAYVQGRQPQILDAWRSWIQGPEIGYNMSQFQSDSYPSVGMAISGGGFRASLFGAGVLNAYDARNTTAKALGTGGLYNVATYVAGASGGSWAVASQLFNPGAESYYDLVLGGGNGDEQGWLLDINVAFPNGDNFLDSKNEEFYGAIVANAKAKGETSLPISVTDIWAGLLSYHFLNGTTRDNFFTTTNATHGAGILWSDIPNSPLFQSRTIPFPVVISDSRSPSSDGERPSLEDVVYEISPFEFGSWDPTLSSMVNLKFAGTNLNEGTPANSTSCVTGFDQAAYIIGTSSNLWDSAAFILTSEAGSVTSLLGPLGDALDKLIAKIVSNGEDTALWPNPFAGLNKGVFLDALSTNLHLDDGGENAENVPIEPLMLKPRNVDVVVAIDSTAETTLGTKHNFPNGTAMNTAATRLRTILSKTHQQAPPIPPDFAITGNNLHVSFFGCDPTQDPPEFPLIIYVPNSPPCTGDSPVTNTGAFQLSYSAIHQQQFFNQTFLGATCGFVPNTTSIDINFPSCLKCAAIDRARLTTTPPIQRSAICQQCFDRYCFNPADPPSNKDFPGRQFILVDPTPSTLSKVQAFIQKHGVPLFVVLGIVLVLSFGLCGFCAYRRKKTREEKIQIVRKYGWGALAGVERLEASNKKRGFFNKFTFMKDFNRKGKYKHLNEEYDVSMTTPEPSSNEINGRSSWIVPKTPFSPKTVTPSNPFADMTPDGATHEHELADLPVLMKDYPAHAVGERVSSPMKYDDPYEDEEEFNPYK</sequence>
<dbReference type="EC" id="3.1.1.5" evidence="2 9"/>
<dbReference type="SMART" id="SM00022">
    <property type="entry name" value="PLAc"/>
    <property type="match status" value="1"/>
</dbReference>
<feature type="domain" description="PLA2c" evidence="12">
    <location>
        <begin position="15"/>
        <end position="590"/>
    </location>
</feature>
<organism evidence="13 14">
    <name type="scientific">Clathrus columnatus</name>
    <dbReference type="NCBI Taxonomy" id="1419009"/>
    <lineage>
        <taxon>Eukaryota</taxon>
        <taxon>Fungi</taxon>
        <taxon>Dikarya</taxon>
        <taxon>Basidiomycota</taxon>
        <taxon>Agaricomycotina</taxon>
        <taxon>Agaricomycetes</taxon>
        <taxon>Phallomycetidae</taxon>
        <taxon>Phallales</taxon>
        <taxon>Clathraceae</taxon>
        <taxon>Clathrus</taxon>
    </lineage>
</organism>
<name>A0AAV4ZYR3_9AGAM</name>
<feature type="region of interest" description="Disordered" evidence="10">
    <location>
        <begin position="773"/>
        <end position="795"/>
    </location>
</feature>
<comment type="catalytic activity">
    <reaction evidence="9">
        <text>a 1-acyl-sn-glycero-3-phosphocholine + H2O = sn-glycerol 3-phosphocholine + a fatty acid + H(+)</text>
        <dbReference type="Rhea" id="RHEA:15177"/>
        <dbReference type="ChEBI" id="CHEBI:15377"/>
        <dbReference type="ChEBI" id="CHEBI:15378"/>
        <dbReference type="ChEBI" id="CHEBI:16870"/>
        <dbReference type="ChEBI" id="CHEBI:28868"/>
        <dbReference type="ChEBI" id="CHEBI:58168"/>
        <dbReference type="EC" id="3.1.1.5"/>
    </reaction>
</comment>
<comment type="caution">
    <text evidence="13">The sequence shown here is derived from an EMBL/GenBank/DDBJ whole genome shotgun (WGS) entry which is preliminary data.</text>
</comment>
<keyword evidence="14" id="KW-1185">Reference proteome</keyword>
<evidence type="ECO:0000259" key="12">
    <source>
        <dbReference type="PROSITE" id="PS51210"/>
    </source>
</evidence>
<dbReference type="GO" id="GO:0004622">
    <property type="term" value="F:phosphatidylcholine lysophospholipase activity"/>
    <property type="evidence" value="ECO:0007669"/>
    <property type="project" value="UniProtKB-EC"/>
</dbReference>
<dbReference type="Pfam" id="PF01735">
    <property type="entry name" value="PLA2_B"/>
    <property type="match status" value="1"/>
</dbReference>
<feature type="compositionally biased region" description="Acidic residues" evidence="10">
    <location>
        <begin position="784"/>
        <end position="795"/>
    </location>
</feature>
<reference evidence="13" key="1">
    <citation type="submission" date="2021-10" db="EMBL/GenBank/DDBJ databases">
        <title>De novo Genome Assembly of Clathrus columnatus (Basidiomycota, Fungi) Using Illumina and Nanopore Sequence Data.</title>
        <authorList>
            <person name="Ogiso-Tanaka E."/>
            <person name="Itagaki H."/>
            <person name="Hosoya T."/>
            <person name="Hosaka K."/>
        </authorList>
    </citation>
    <scope>NUCLEOTIDE SEQUENCE</scope>
    <source>
        <strain evidence="13">MO-923</strain>
    </source>
</reference>
<keyword evidence="7" id="KW-0325">Glycoprotein</keyword>
<keyword evidence="3" id="KW-0732">Signal</keyword>
<dbReference type="GO" id="GO:0046475">
    <property type="term" value="P:glycerophospholipid catabolic process"/>
    <property type="evidence" value="ECO:0007669"/>
    <property type="project" value="TreeGrafter"/>
</dbReference>
<evidence type="ECO:0000256" key="1">
    <source>
        <dbReference type="ARBA" id="ARBA00008780"/>
    </source>
</evidence>
<keyword evidence="4 8" id="KW-0378">Hydrolase</keyword>
<dbReference type="PROSITE" id="PS51210">
    <property type="entry name" value="PLA2C"/>
    <property type="match status" value="1"/>
</dbReference>
<evidence type="ECO:0000256" key="7">
    <source>
        <dbReference type="ARBA" id="ARBA00023180"/>
    </source>
</evidence>
<evidence type="ECO:0000256" key="10">
    <source>
        <dbReference type="SAM" id="MobiDB-lite"/>
    </source>
</evidence>
<keyword evidence="11" id="KW-0812">Transmembrane</keyword>
<dbReference type="AlphaFoldDB" id="A0AAV4ZYR3"/>
<dbReference type="InterPro" id="IPR002642">
    <property type="entry name" value="LysoPLipase_cat_dom"/>
</dbReference>
<dbReference type="EMBL" id="BPWL01000001">
    <property type="protein sequence ID" value="GJJ05861.1"/>
    <property type="molecule type" value="Genomic_DNA"/>
</dbReference>